<evidence type="ECO:0000256" key="1">
    <source>
        <dbReference type="SAM" id="MobiDB-lite"/>
    </source>
</evidence>
<dbReference type="AlphaFoldDB" id="T0Q6Q2"/>
<feature type="compositionally biased region" description="Low complexity" evidence="1">
    <location>
        <begin position="1"/>
        <end position="18"/>
    </location>
</feature>
<proteinExistence type="predicted"/>
<evidence type="ECO:0000313" key="2">
    <source>
        <dbReference type="EMBL" id="EQC30286.1"/>
    </source>
</evidence>
<feature type="compositionally biased region" description="Acidic residues" evidence="1">
    <location>
        <begin position="32"/>
        <end position="42"/>
    </location>
</feature>
<organism evidence="2 3">
    <name type="scientific">Saprolegnia diclina (strain VS20)</name>
    <dbReference type="NCBI Taxonomy" id="1156394"/>
    <lineage>
        <taxon>Eukaryota</taxon>
        <taxon>Sar</taxon>
        <taxon>Stramenopiles</taxon>
        <taxon>Oomycota</taxon>
        <taxon>Saprolegniomycetes</taxon>
        <taxon>Saprolegniales</taxon>
        <taxon>Saprolegniaceae</taxon>
        <taxon>Saprolegnia</taxon>
    </lineage>
</organism>
<dbReference type="GeneID" id="19952590"/>
<dbReference type="OMA" id="ARPTPHK"/>
<dbReference type="RefSeq" id="XP_008616139.1">
    <property type="nucleotide sequence ID" value="XM_008617917.1"/>
</dbReference>
<keyword evidence="3" id="KW-1185">Reference proteome</keyword>
<sequence length="268" mass="29224">MSSSSSRSSSASSSAASSPERPMVVDARSDDEHDEDEDEDGDDRPNPSTELDEPDERNANDPCKINPQLRPATPRTPSPILDVVLVTSAAGKRPRQSLGDRWDVRPSFFSPRPMYPKAKAMATENPSFARPTPHKHGFYKAKTAAEAPGAKMKKASSALATTMASESRKRAVPSRPAEPEITRAASPTAIPAPPTSSATLGKRRPSENEETESSREAKRICKAWSTKKLRRKLLKAQLRKEIARTQVDTYVLKCQKAALLVAQHVQAA</sequence>
<protein>
    <submittedName>
        <fullName evidence="2">Uncharacterized protein</fullName>
    </submittedName>
</protein>
<dbReference type="Proteomes" id="UP000030762">
    <property type="component" value="Unassembled WGS sequence"/>
</dbReference>
<reference evidence="2 3" key="1">
    <citation type="submission" date="2012-04" db="EMBL/GenBank/DDBJ databases">
        <title>The Genome Sequence of Saprolegnia declina VS20.</title>
        <authorList>
            <consortium name="The Broad Institute Genome Sequencing Platform"/>
            <person name="Russ C."/>
            <person name="Nusbaum C."/>
            <person name="Tyler B."/>
            <person name="van West P."/>
            <person name="Dieguez-Uribeondo J."/>
            <person name="de Bruijn I."/>
            <person name="Tripathy S."/>
            <person name="Jiang R."/>
            <person name="Young S.K."/>
            <person name="Zeng Q."/>
            <person name="Gargeya S."/>
            <person name="Fitzgerald M."/>
            <person name="Haas B."/>
            <person name="Abouelleil A."/>
            <person name="Alvarado L."/>
            <person name="Arachchi H.M."/>
            <person name="Berlin A."/>
            <person name="Chapman S.B."/>
            <person name="Goldberg J."/>
            <person name="Griggs A."/>
            <person name="Gujja S."/>
            <person name="Hansen M."/>
            <person name="Howarth C."/>
            <person name="Imamovic A."/>
            <person name="Larimer J."/>
            <person name="McCowen C."/>
            <person name="Montmayeur A."/>
            <person name="Murphy C."/>
            <person name="Neiman D."/>
            <person name="Pearson M."/>
            <person name="Priest M."/>
            <person name="Roberts A."/>
            <person name="Saif S."/>
            <person name="Shea T."/>
            <person name="Sisk P."/>
            <person name="Sykes S."/>
            <person name="Wortman J."/>
            <person name="Nusbaum C."/>
            <person name="Birren B."/>
        </authorList>
    </citation>
    <scope>NUCLEOTIDE SEQUENCE [LARGE SCALE GENOMIC DNA]</scope>
    <source>
        <strain evidence="2 3">VS20</strain>
    </source>
</reference>
<dbReference type="InParanoid" id="T0Q6Q2"/>
<feature type="compositionally biased region" description="Low complexity" evidence="1">
    <location>
        <begin position="184"/>
        <end position="199"/>
    </location>
</feature>
<accession>T0Q6Q2</accession>
<feature type="region of interest" description="Disordered" evidence="1">
    <location>
        <begin position="1"/>
        <end position="218"/>
    </location>
</feature>
<dbReference type="VEuPathDB" id="FungiDB:SDRG_11863"/>
<dbReference type="EMBL" id="JH767176">
    <property type="protein sequence ID" value="EQC30286.1"/>
    <property type="molecule type" value="Genomic_DNA"/>
</dbReference>
<feature type="compositionally biased region" description="Basic and acidic residues" evidence="1">
    <location>
        <begin position="204"/>
        <end position="218"/>
    </location>
</feature>
<dbReference type="OrthoDB" id="10427513at2759"/>
<evidence type="ECO:0000313" key="3">
    <source>
        <dbReference type="Proteomes" id="UP000030762"/>
    </source>
</evidence>
<gene>
    <name evidence="2" type="ORF">SDRG_11863</name>
</gene>
<name>T0Q6Q2_SAPDV</name>